<organism evidence="7 8">
    <name type="scientific">Desulfomicrobium apsheronum</name>
    <dbReference type="NCBI Taxonomy" id="52560"/>
    <lineage>
        <taxon>Bacteria</taxon>
        <taxon>Pseudomonadati</taxon>
        <taxon>Thermodesulfobacteriota</taxon>
        <taxon>Desulfovibrionia</taxon>
        <taxon>Desulfovibrionales</taxon>
        <taxon>Desulfomicrobiaceae</taxon>
        <taxon>Desulfomicrobium</taxon>
    </lineage>
</organism>
<accession>A0A1I3SM62</accession>
<feature type="transmembrane region" description="Helical" evidence="6">
    <location>
        <begin position="346"/>
        <end position="367"/>
    </location>
</feature>
<feature type="transmembrane region" description="Helical" evidence="6">
    <location>
        <begin position="16"/>
        <end position="36"/>
    </location>
</feature>
<evidence type="ECO:0000256" key="3">
    <source>
        <dbReference type="ARBA" id="ARBA00022692"/>
    </source>
</evidence>
<sequence length="392" mass="43449">MIRVPLLQRELFKEMGLIASICLGGFLCLILLGRLLQLRDLFMAQGVTFFDLVKLFTYLSPFFLIMLIPVSCMLGLFLTFLRMGADRELISLRAGGVSIWPLLPAPMLLCLLCSALTVWISLSGISWGMDNFRQTVVELARHKTSVNVQPGVFNTSFPGLTVYARQADPGSGALLDVFVLDSSRSKARATIVAPVGQIDSDPDLGQVFVRLKDGHVYREEGGELSVISFESYILSLDMTRLLGGFELSDKAPKEMSWKDLLALKGAGFKDRSENFQRRVDIELHKRFSLPAACIVLGFFALPLAFFFQGMKRQFGLIVCLGAFFLYYVLLSGGMSLAESGVLAPALALWLPNFIFLLAAAVGMWLVATEKEVNFRMLRFWVLRTLGLKGADA</sequence>
<gene>
    <name evidence="7" type="ORF">SAMN04488082_104213</name>
</gene>
<dbReference type="EMBL" id="FORX01000004">
    <property type="protein sequence ID" value="SFJ59805.1"/>
    <property type="molecule type" value="Genomic_DNA"/>
</dbReference>
<evidence type="ECO:0000256" key="1">
    <source>
        <dbReference type="ARBA" id="ARBA00004651"/>
    </source>
</evidence>
<dbReference type="Pfam" id="PF03739">
    <property type="entry name" value="LptF_LptG"/>
    <property type="match status" value="1"/>
</dbReference>
<keyword evidence="3 6" id="KW-0812">Transmembrane</keyword>
<evidence type="ECO:0000256" key="4">
    <source>
        <dbReference type="ARBA" id="ARBA00022989"/>
    </source>
</evidence>
<dbReference type="AlphaFoldDB" id="A0A1I3SM62"/>
<keyword evidence="2" id="KW-1003">Cell membrane</keyword>
<dbReference type="PANTHER" id="PTHR33529">
    <property type="entry name" value="SLR0882 PROTEIN-RELATED"/>
    <property type="match status" value="1"/>
</dbReference>
<dbReference type="NCBIfam" id="TIGR04407">
    <property type="entry name" value="LptF_YjgP"/>
    <property type="match status" value="1"/>
</dbReference>
<name>A0A1I3SM62_9BACT</name>
<proteinExistence type="predicted"/>
<dbReference type="GO" id="GO:0015920">
    <property type="term" value="P:lipopolysaccharide transport"/>
    <property type="evidence" value="ECO:0007669"/>
    <property type="project" value="TreeGrafter"/>
</dbReference>
<feature type="transmembrane region" description="Helical" evidence="6">
    <location>
        <begin position="287"/>
        <end position="307"/>
    </location>
</feature>
<keyword evidence="8" id="KW-1185">Reference proteome</keyword>
<keyword evidence="5 6" id="KW-0472">Membrane</keyword>
<reference evidence="8" key="1">
    <citation type="submission" date="2016-10" db="EMBL/GenBank/DDBJ databases">
        <authorList>
            <person name="Varghese N."/>
            <person name="Submissions S."/>
        </authorList>
    </citation>
    <scope>NUCLEOTIDE SEQUENCE [LARGE SCALE GENOMIC DNA]</scope>
    <source>
        <strain evidence="8">DSM 5918</strain>
    </source>
</reference>
<protein>
    <submittedName>
        <fullName evidence="7">Lipopolysaccharide export system permease protein</fullName>
    </submittedName>
</protein>
<evidence type="ECO:0000256" key="2">
    <source>
        <dbReference type="ARBA" id="ARBA00022475"/>
    </source>
</evidence>
<comment type="subcellular location">
    <subcellularLocation>
        <location evidence="1">Cell membrane</location>
        <topology evidence="1">Multi-pass membrane protein</topology>
    </subcellularLocation>
</comment>
<dbReference type="Proteomes" id="UP000198635">
    <property type="component" value="Unassembled WGS sequence"/>
</dbReference>
<dbReference type="GO" id="GO:0043190">
    <property type="term" value="C:ATP-binding cassette (ABC) transporter complex"/>
    <property type="evidence" value="ECO:0007669"/>
    <property type="project" value="InterPro"/>
</dbReference>
<feature type="transmembrane region" description="Helical" evidence="6">
    <location>
        <begin position="102"/>
        <end position="122"/>
    </location>
</feature>
<dbReference type="GO" id="GO:0055085">
    <property type="term" value="P:transmembrane transport"/>
    <property type="evidence" value="ECO:0007669"/>
    <property type="project" value="InterPro"/>
</dbReference>
<evidence type="ECO:0000313" key="8">
    <source>
        <dbReference type="Proteomes" id="UP000198635"/>
    </source>
</evidence>
<feature type="transmembrane region" description="Helical" evidence="6">
    <location>
        <begin position="56"/>
        <end position="81"/>
    </location>
</feature>
<feature type="transmembrane region" description="Helical" evidence="6">
    <location>
        <begin position="314"/>
        <end position="334"/>
    </location>
</feature>
<dbReference type="PANTHER" id="PTHR33529:SF6">
    <property type="entry name" value="YJGP_YJGQ FAMILY PERMEASE"/>
    <property type="match status" value="1"/>
</dbReference>
<dbReference type="InterPro" id="IPR005495">
    <property type="entry name" value="LptG/LptF_permease"/>
</dbReference>
<evidence type="ECO:0000256" key="6">
    <source>
        <dbReference type="SAM" id="Phobius"/>
    </source>
</evidence>
<evidence type="ECO:0000313" key="7">
    <source>
        <dbReference type="EMBL" id="SFJ59805.1"/>
    </source>
</evidence>
<dbReference type="STRING" id="52560.SAMN04488082_104213"/>
<keyword evidence="4 6" id="KW-1133">Transmembrane helix</keyword>
<dbReference type="OrthoDB" id="9792188at2"/>
<evidence type="ECO:0000256" key="5">
    <source>
        <dbReference type="ARBA" id="ARBA00023136"/>
    </source>
</evidence>
<dbReference type="InterPro" id="IPR030922">
    <property type="entry name" value="LptF"/>
</dbReference>